<dbReference type="OrthoDB" id="58379at2759"/>
<organism evidence="1 2">
    <name type="scientific">Fusarium tricinctum</name>
    <dbReference type="NCBI Taxonomy" id="61284"/>
    <lineage>
        <taxon>Eukaryota</taxon>
        <taxon>Fungi</taxon>
        <taxon>Dikarya</taxon>
        <taxon>Ascomycota</taxon>
        <taxon>Pezizomycotina</taxon>
        <taxon>Sordariomycetes</taxon>
        <taxon>Hypocreomycetidae</taxon>
        <taxon>Hypocreales</taxon>
        <taxon>Nectriaceae</taxon>
        <taxon>Fusarium</taxon>
        <taxon>Fusarium tricinctum species complex</taxon>
    </lineage>
</organism>
<dbReference type="EMBL" id="JAGPXF010000003">
    <property type="protein sequence ID" value="KAH7251135.1"/>
    <property type="molecule type" value="Genomic_DNA"/>
</dbReference>
<accession>A0A8K0S137</accession>
<name>A0A8K0S137_9HYPO</name>
<dbReference type="Proteomes" id="UP000813427">
    <property type="component" value="Unassembled WGS sequence"/>
</dbReference>
<evidence type="ECO:0000313" key="2">
    <source>
        <dbReference type="Proteomes" id="UP000813427"/>
    </source>
</evidence>
<dbReference type="PANTHER" id="PTHR38696:SF1">
    <property type="entry name" value="MEDIATOR OF RNA POLYMERASE II TRANSCRIPTION SUBUNIT 13"/>
    <property type="match status" value="1"/>
</dbReference>
<comment type="caution">
    <text evidence="1">The sequence shown here is derived from an EMBL/GenBank/DDBJ whole genome shotgun (WGS) entry which is preliminary data.</text>
</comment>
<sequence length="270" mass="30838">MSEKSKAAFNDYIEPEAASAAPPPFAQAVTLQGSPPPVSRSRFASITRNALDRIRLIHFSEVEMAAIHEVIRSNWERGIDKVYPGEESREIKLKGYAWGYDFNGKEEAILLVLRLLEALYNMGWMLYSPIEVTNRVSTTDALVFRQQNHVPRSCEWITISFHRGDKLKILNHPPPDLSAEVIATFITDIQKHEVTPERTKIKFKKFPWGPTGYNDVESQLKLLALLEVVERYGFTLYARTTARYSDETSESNVLVFQRHSGWVPGTPLYH</sequence>
<keyword evidence="2" id="KW-1185">Reference proteome</keyword>
<dbReference type="PANTHER" id="PTHR38696">
    <property type="entry name" value="MEDIATOR OF RNA POLYMERASE II TRANSCRIPTION SUBUNIT 13"/>
    <property type="match status" value="1"/>
</dbReference>
<protein>
    <submittedName>
        <fullName evidence="1">Uncharacterized protein</fullName>
    </submittedName>
</protein>
<gene>
    <name evidence="1" type="ORF">BKA59DRAFT_471661</name>
</gene>
<reference evidence="1" key="1">
    <citation type="journal article" date="2021" name="Nat. Commun.">
        <title>Genetic determinants of endophytism in the Arabidopsis root mycobiome.</title>
        <authorList>
            <person name="Mesny F."/>
            <person name="Miyauchi S."/>
            <person name="Thiergart T."/>
            <person name="Pickel B."/>
            <person name="Atanasova L."/>
            <person name="Karlsson M."/>
            <person name="Huettel B."/>
            <person name="Barry K.W."/>
            <person name="Haridas S."/>
            <person name="Chen C."/>
            <person name="Bauer D."/>
            <person name="Andreopoulos W."/>
            <person name="Pangilinan J."/>
            <person name="LaButti K."/>
            <person name="Riley R."/>
            <person name="Lipzen A."/>
            <person name="Clum A."/>
            <person name="Drula E."/>
            <person name="Henrissat B."/>
            <person name="Kohler A."/>
            <person name="Grigoriev I.V."/>
            <person name="Martin F.M."/>
            <person name="Hacquard S."/>
        </authorList>
    </citation>
    <scope>NUCLEOTIDE SEQUENCE</scope>
    <source>
        <strain evidence="1">MPI-SDFR-AT-0068</strain>
    </source>
</reference>
<evidence type="ECO:0000313" key="1">
    <source>
        <dbReference type="EMBL" id="KAH7251135.1"/>
    </source>
</evidence>
<dbReference type="AlphaFoldDB" id="A0A8K0S137"/>
<proteinExistence type="predicted"/>